<dbReference type="EMBL" id="CASHTH010000429">
    <property type="protein sequence ID" value="CAI8001216.1"/>
    <property type="molecule type" value="Genomic_DNA"/>
</dbReference>
<evidence type="ECO:0000313" key="1">
    <source>
        <dbReference type="EMBL" id="CAI8001216.1"/>
    </source>
</evidence>
<accession>A0AA35R233</accession>
<organism evidence="1 2">
    <name type="scientific">Geodia barretti</name>
    <name type="common">Barrett's horny sponge</name>
    <dbReference type="NCBI Taxonomy" id="519541"/>
    <lineage>
        <taxon>Eukaryota</taxon>
        <taxon>Metazoa</taxon>
        <taxon>Porifera</taxon>
        <taxon>Demospongiae</taxon>
        <taxon>Heteroscleromorpha</taxon>
        <taxon>Tetractinellida</taxon>
        <taxon>Astrophorina</taxon>
        <taxon>Geodiidae</taxon>
        <taxon>Geodia</taxon>
    </lineage>
</organism>
<protein>
    <submittedName>
        <fullName evidence="1">Fatty acid hydroxylase domain-containing protein 2</fullName>
    </submittedName>
</protein>
<proteinExistence type="predicted"/>
<name>A0AA35R233_GEOBA</name>
<keyword evidence="2" id="KW-1185">Reference proteome</keyword>
<dbReference type="AlphaFoldDB" id="A0AA35R233"/>
<comment type="caution">
    <text evidence="1">The sequence shown here is derived from an EMBL/GenBank/DDBJ whole genome shotgun (WGS) entry which is preliminary data.</text>
</comment>
<gene>
    <name evidence="1" type="ORF">GBAR_LOCUS3137</name>
</gene>
<dbReference type="Proteomes" id="UP001174909">
    <property type="component" value="Unassembled WGS sequence"/>
</dbReference>
<evidence type="ECO:0000313" key="2">
    <source>
        <dbReference type="Proteomes" id="UP001174909"/>
    </source>
</evidence>
<sequence length="48" mass="5566">MFNQNYGTFGLLDRLHGTDKLFRQSKEFERHRILLGLTSASQLVPDSQ</sequence>
<reference evidence="1" key="1">
    <citation type="submission" date="2023-03" db="EMBL/GenBank/DDBJ databases">
        <authorList>
            <person name="Steffen K."/>
            <person name="Cardenas P."/>
        </authorList>
    </citation>
    <scope>NUCLEOTIDE SEQUENCE</scope>
</reference>